<keyword evidence="3 7" id="KW-0328">Glycosyltransferase</keyword>
<proteinExistence type="inferred from homology"/>
<dbReference type="InterPro" id="IPR050271">
    <property type="entry name" value="UDP-glycosyltransferase"/>
</dbReference>
<dbReference type="AlphaFoldDB" id="A0A2A2K544"/>
<evidence type="ECO:0000256" key="8">
    <source>
        <dbReference type="RuleBase" id="RU362059"/>
    </source>
</evidence>
<evidence type="ECO:0000256" key="9">
    <source>
        <dbReference type="SAM" id="SignalP"/>
    </source>
</evidence>
<gene>
    <name evidence="10" type="ORF">WR25_25105</name>
</gene>
<dbReference type="GO" id="GO:0016020">
    <property type="term" value="C:membrane"/>
    <property type="evidence" value="ECO:0007669"/>
    <property type="project" value="UniProtKB-SubCell"/>
</dbReference>
<name>A0A2A2K544_9BILA</name>
<evidence type="ECO:0000256" key="3">
    <source>
        <dbReference type="ARBA" id="ARBA00022676"/>
    </source>
</evidence>
<sequence length="474" mass="53169">MNLLFLSALAAVSYGYKVVVLAPAISNSQLAVNKRVAEGLAEAGHDVTLVLLKYMEGLEEFVKISPKVKVHSVIAHTGVTKEDLEKTHAPLIFNDVPMWDSRNFESMNKFMTMLSEGCRQTLKNKEFMKWLKDEKFDIAFSHMYSLCAVGLVRAAEIPTWVWLNSGAIMDYVASLVGVPLIPSYVPPMMMESTDVMTFYERIKSFIGHSLGGLFWPGKIAKVENAIFREEFDPNFPDLIDIASECPLVMAMSNTLYEMPRPTLAKVVNIGGIGIQFKDAKPLTGEFAKIVDNAKGIIVFSFGSVAAAHEMPQKMKYEFIEAFEELPDYHILMRYEAHDLDNIKPKNLHLFKWLPQPDLLAHNKTVAFITHAGYNSIQESLTAGVPMITMPLFGDQSKNSMMAKKHGISVHLGKGSVTKENVVAAIREIIDNPEYKIRVKRMSAMVKKSPVSPEQLLVKWTEFVAEFKTLENLVK</sequence>
<dbReference type="PANTHER" id="PTHR48043">
    <property type="entry name" value="EG:EG0003.4 PROTEIN-RELATED"/>
    <property type="match status" value="1"/>
</dbReference>
<accession>A0A2A2K544</accession>
<keyword evidence="4 7" id="KW-0808">Transferase</keyword>
<comment type="catalytic activity">
    <reaction evidence="6 8">
        <text>glucuronate acceptor + UDP-alpha-D-glucuronate = acceptor beta-D-glucuronoside + UDP + H(+)</text>
        <dbReference type="Rhea" id="RHEA:21032"/>
        <dbReference type="ChEBI" id="CHEBI:15378"/>
        <dbReference type="ChEBI" id="CHEBI:58052"/>
        <dbReference type="ChEBI" id="CHEBI:58223"/>
        <dbReference type="ChEBI" id="CHEBI:132367"/>
        <dbReference type="ChEBI" id="CHEBI:132368"/>
        <dbReference type="EC" id="2.4.1.17"/>
    </reaction>
</comment>
<dbReference type="SUPFAM" id="SSF53756">
    <property type="entry name" value="UDP-Glycosyltransferase/glycogen phosphorylase"/>
    <property type="match status" value="1"/>
</dbReference>
<evidence type="ECO:0000256" key="2">
    <source>
        <dbReference type="ARBA" id="ARBA00009995"/>
    </source>
</evidence>
<evidence type="ECO:0000256" key="5">
    <source>
        <dbReference type="ARBA" id="ARBA00022729"/>
    </source>
</evidence>
<evidence type="ECO:0000313" key="10">
    <source>
        <dbReference type="EMBL" id="PAV69107.1"/>
    </source>
</evidence>
<dbReference type="GO" id="GO:0015020">
    <property type="term" value="F:glucuronosyltransferase activity"/>
    <property type="evidence" value="ECO:0007669"/>
    <property type="project" value="UniProtKB-EC"/>
</dbReference>
<reference evidence="10 11" key="1">
    <citation type="journal article" date="2017" name="Curr. Biol.">
        <title>Genome architecture and evolution of a unichromosomal asexual nematode.</title>
        <authorList>
            <person name="Fradin H."/>
            <person name="Zegar C."/>
            <person name="Gutwein M."/>
            <person name="Lucas J."/>
            <person name="Kovtun M."/>
            <person name="Corcoran D."/>
            <person name="Baugh L.R."/>
            <person name="Kiontke K."/>
            <person name="Gunsalus K."/>
            <person name="Fitch D.H."/>
            <person name="Piano F."/>
        </authorList>
    </citation>
    <scope>NUCLEOTIDE SEQUENCE [LARGE SCALE GENOMIC DNA]</scope>
    <source>
        <strain evidence="10">PF1309</strain>
    </source>
</reference>
<dbReference type="Gene3D" id="3.40.50.2000">
    <property type="entry name" value="Glycogen Phosphorylase B"/>
    <property type="match status" value="2"/>
</dbReference>
<feature type="chain" id="PRO_5013127373" description="UDP-glucuronosyltransferase" evidence="9">
    <location>
        <begin position="16"/>
        <end position="474"/>
    </location>
</feature>
<dbReference type="InterPro" id="IPR002213">
    <property type="entry name" value="UDP_glucos_trans"/>
</dbReference>
<comment type="caution">
    <text evidence="10">The sequence shown here is derived from an EMBL/GenBank/DDBJ whole genome shotgun (WGS) entry which is preliminary data.</text>
</comment>
<comment type="similarity">
    <text evidence="2 7">Belongs to the UDP-glycosyltransferase family.</text>
</comment>
<evidence type="ECO:0000313" key="11">
    <source>
        <dbReference type="Proteomes" id="UP000218231"/>
    </source>
</evidence>
<evidence type="ECO:0000256" key="1">
    <source>
        <dbReference type="ARBA" id="ARBA00004167"/>
    </source>
</evidence>
<dbReference type="PROSITE" id="PS00375">
    <property type="entry name" value="UDPGT"/>
    <property type="match status" value="1"/>
</dbReference>
<keyword evidence="5 9" id="KW-0732">Signal</keyword>
<keyword evidence="11" id="KW-1185">Reference proteome</keyword>
<dbReference type="Pfam" id="PF00201">
    <property type="entry name" value="UDPGT"/>
    <property type="match status" value="1"/>
</dbReference>
<protein>
    <recommendedName>
        <fullName evidence="8">UDP-glucuronosyltransferase</fullName>
        <ecNumber evidence="8">2.4.1.17</ecNumber>
    </recommendedName>
</protein>
<dbReference type="PANTHER" id="PTHR48043:SF145">
    <property type="entry name" value="FI06409P-RELATED"/>
    <property type="match status" value="1"/>
</dbReference>
<dbReference type="OrthoDB" id="416356at2759"/>
<comment type="subcellular location">
    <subcellularLocation>
        <location evidence="1 8">Membrane</location>
        <topology evidence="1 8">Single-pass membrane protein</topology>
    </subcellularLocation>
</comment>
<evidence type="ECO:0000256" key="6">
    <source>
        <dbReference type="ARBA" id="ARBA00047475"/>
    </source>
</evidence>
<dbReference type="STRING" id="2018661.A0A2A2K544"/>
<organism evidence="10 11">
    <name type="scientific">Diploscapter pachys</name>
    <dbReference type="NCBI Taxonomy" id="2018661"/>
    <lineage>
        <taxon>Eukaryota</taxon>
        <taxon>Metazoa</taxon>
        <taxon>Ecdysozoa</taxon>
        <taxon>Nematoda</taxon>
        <taxon>Chromadorea</taxon>
        <taxon>Rhabditida</taxon>
        <taxon>Rhabditina</taxon>
        <taxon>Rhabditomorpha</taxon>
        <taxon>Rhabditoidea</taxon>
        <taxon>Rhabditidae</taxon>
        <taxon>Diploscapter</taxon>
    </lineage>
</organism>
<evidence type="ECO:0000256" key="4">
    <source>
        <dbReference type="ARBA" id="ARBA00022679"/>
    </source>
</evidence>
<dbReference type="InterPro" id="IPR035595">
    <property type="entry name" value="UDP_glycos_trans_CS"/>
</dbReference>
<dbReference type="Proteomes" id="UP000218231">
    <property type="component" value="Unassembled WGS sequence"/>
</dbReference>
<dbReference type="EMBL" id="LIAE01009596">
    <property type="protein sequence ID" value="PAV69107.1"/>
    <property type="molecule type" value="Genomic_DNA"/>
</dbReference>
<evidence type="ECO:0000256" key="7">
    <source>
        <dbReference type="RuleBase" id="RU003718"/>
    </source>
</evidence>
<dbReference type="FunFam" id="3.40.50.2000:FF:000021">
    <property type="entry name" value="UDP-glucuronosyltransferase"/>
    <property type="match status" value="1"/>
</dbReference>
<dbReference type="CDD" id="cd03784">
    <property type="entry name" value="GT1_Gtf-like"/>
    <property type="match status" value="1"/>
</dbReference>
<dbReference type="EC" id="2.4.1.17" evidence="8"/>
<feature type="signal peptide" evidence="9">
    <location>
        <begin position="1"/>
        <end position="15"/>
    </location>
</feature>